<keyword evidence="1" id="KW-0802">TPR repeat</keyword>
<accession>A0ABM7ZF63</accession>
<dbReference type="EMBL" id="AP025943">
    <property type="protein sequence ID" value="BDL43345.1"/>
    <property type="molecule type" value="Genomic_DNA"/>
</dbReference>
<feature type="signal peptide" evidence="2">
    <location>
        <begin position="1"/>
        <end position="20"/>
    </location>
</feature>
<reference evidence="3" key="1">
    <citation type="submission" date="2022-06" db="EMBL/GenBank/DDBJ databases">
        <title>Akkermansia biwalacus sp. nov., an anaerobic mucin-degrading bacterium isolated from human intestine.</title>
        <authorList>
            <person name="Kobayashi Y."/>
            <person name="Inoue S."/>
            <person name="Kawahara T."/>
            <person name="Kohda N."/>
        </authorList>
    </citation>
    <scope>NUCLEOTIDE SEQUENCE</scope>
    <source>
        <strain evidence="3">WON2089</strain>
    </source>
</reference>
<feature type="repeat" description="TPR" evidence="1">
    <location>
        <begin position="335"/>
        <end position="368"/>
    </location>
</feature>
<dbReference type="Gene3D" id="1.25.40.10">
    <property type="entry name" value="Tetratricopeptide repeat domain"/>
    <property type="match status" value="1"/>
</dbReference>
<evidence type="ECO:0000313" key="4">
    <source>
        <dbReference type="Proteomes" id="UP001062263"/>
    </source>
</evidence>
<dbReference type="PROSITE" id="PS50005">
    <property type="entry name" value="TPR"/>
    <property type="match status" value="1"/>
</dbReference>
<gene>
    <name evidence="3" type="ORF">Abiwalacus_09190</name>
</gene>
<dbReference type="InterPro" id="IPR019734">
    <property type="entry name" value="TPR_rpt"/>
</dbReference>
<protein>
    <recommendedName>
        <fullName evidence="5">DUF255 domain-containing protein</fullName>
    </recommendedName>
</protein>
<evidence type="ECO:0000256" key="2">
    <source>
        <dbReference type="SAM" id="SignalP"/>
    </source>
</evidence>
<proteinExistence type="predicted"/>
<keyword evidence="2" id="KW-0732">Signal</keyword>
<evidence type="ECO:0000256" key="1">
    <source>
        <dbReference type="PROSITE-ProRule" id="PRU00339"/>
    </source>
</evidence>
<sequence length="430" mass="49888">MKKIFLILTICCLWLCTVAADETWLQDMEKAKQAAQNDGKDILVLYQIGEYPLFSDENPEPLFHSIHFTNAARRNYILVEQQMPLSDPEDSPSTVIVFCDASSRPYYSFSGEWTMGMDWVLEELVIAAERKPVIQKILQSLDRQPGKNPDFRLIGQLFLSMPDGIEQFHASYRNWMEETLKNDGEDSSGLKKRARRIEQMNQLLSELLKIISNAENMEQLQSFLQPYQTRLNASPVVKQFLESYLAVEPYIHPLKKDPSFLDSFLQEPVEKVQARIISISPHSKMSRYLRTHAWDNIRMGAEIFKLDDTYKNNPSLALQRLEKSFSKYTSYASRQLLLLLKGRFFAEQGEWDKARQALNQAIPMDPLSGNAGEAKKLLQSLSSNRVRLQELFYLKRRGNQEIDDEWDKLLLIETSGNVFFNFSTFDEYFN</sequence>
<organism evidence="3 4">
    <name type="scientific">Akkermansia biwaensis</name>
    <dbReference type="NCBI Taxonomy" id="2946555"/>
    <lineage>
        <taxon>Bacteria</taxon>
        <taxon>Pseudomonadati</taxon>
        <taxon>Verrucomicrobiota</taxon>
        <taxon>Verrucomicrobiia</taxon>
        <taxon>Verrucomicrobiales</taxon>
        <taxon>Akkermansiaceae</taxon>
        <taxon>Akkermansia</taxon>
    </lineage>
</organism>
<feature type="chain" id="PRO_5045233093" description="DUF255 domain-containing protein" evidence="2">
    <location>
        <begin position="21"/>
        <end position="430"/>
    </location>
</feature>
<evidence type="ECO:0008006" key="5">
    <source>
        <dbReference type="Google" id="ProtNLM"/>
    </source>
</evidence>
<dbReference type="Proteomes" id="UP001062263">
    <property type="component" value="Chromosome"/>
</dbReference>
<dbReference type="InterPro" id="IPR011990">
    <property type="entry name" value="TPR-like_helical_dom_sf"/>
</dbReference>
<keyword evidence="4" id="KW-1185">Reference proteome</keyword>
<name>A0ABM7ZF63_9BACT</name>
<evidence type="ECO:0000313" key="3">
    <source>
        <dbReference type="EMBL" id="BDL43345.1"/>
    </source>
</evidence>